<dbReference type="PANTHER" id="PTHR31198">
    <property type="entry name" value="COILED-COIL DOMAIN-CONTAINING PROTEIN 84"/>
    <property type="match status" value="1"/>
</dbReference>
<organism evidence="2 3">
    <name type="scientific">Striga hermonthica</name>
    <name type="common">Purple witchweed</name>
    <name type="synonym">Buchnera hermonthica</name>
    <dbReference type="NCBI Taxonomy" id="68872"/>
    <lineage>
        <taxon>Eukaryota</taxon>
        <taxon>Viridiplantae</taxon>
        <taxon>Streptophyta</taxon>
        <taxon>Embryophyta</taxon>
        <taxon>Tracheophyta</taxon>
        <taxon>Spermatophyta</taxon>
        <taxon>Magnoliopsida</taxon>
        <taxon>eudicotyledons</taxon>
        <taxon>Gunneridae</taxon>
        <taxon>Pentapetalae</taxon>
        <taxon>asterids</taxon>
        <taxon>lamiids</taxon>
        <taxon>Lamiales</taxon>
        <taxon>Orobanchaceae</taxon>
        <taxon>Buchnereae</taxon>
        <taxon>Striga</taxon>
    </lineage>
</organism>
<dbReference type="OrthoDB" id="1892805at2759"/>
<feature type="compositionally biased region" description="Basic and acidic residues" evidence="1">
    <location>
        <begin position="379"/>
        <end position="399"/>
    </location>
</feature>
<dbReference type="Proteomes" id="UP001153555">
    <property type="component" value="Unassembled WGS sequence"/>
</dbReference>
<feature type="region of interest" description="Disordered" evidence="1">
    <location>
        <begin position="377"/>
        <end position="403"/>
    </location>
</feature>
<dbReference type="AlphaFoldDB" id="A0A9N7RF43"/>
<evidence type="ECO:0000313" key="2">
    <source>
        <dbReference type="EMBL" id="CAA0828531.1"/>
    </source>
</evidence>
<accession>A0A9N7RF43</accession>
<gene>
    <name evidence="2" type="ORF">SHERM_24226</name>
</gene>
<evidence type="ECO:0000256" key="1">
    <source>
        <dbReference type="SAM" id="MobiDB-lite"/>
    </source>
</evidence>
<comment type="caution">
    <text evidence="2">The sequence shown here is derived from an EMBL/GenBank/DDBJ whole genome shotgun (WGS) entry which is preliminary data.</text>
</comment>
<dbReference type="InterPro" id="IPR028015">
    <property type="entry name" value="CCDC84-like"/>
</dbReference>
<name>A0A9N7RF43_STRHE</name>
<reference evidence="2" key="1">
    <citation type="submission" date="2019-12" db="EMBL/GenBank/DDBJ databases">
        <authorList>
            <person name="Scholes J."/>
        </authorList>
    </citation>
    <scope>NUCLEOTIDE SEQUENCE</scope>
</reference>
<proteinExistence type="predicted"/>
<evidence type="ECO:0000313" key="3">
    <source>
        <dbReference type="Proteomes" id="UP001153555"/>
    </source>
</evidence>
<protein>
    <submittedName>
        <fullName evidence="2">TITAN-like protein</fullName>
    </submittedName>
</protein>
<sequence>MTMKRKSNETSLQFEFCDVCRLNHNQGRRHNYFPTHKTSLATLLTRFQSKLTHVKSFLKTPTPIRPDLAHQNRLWCIFCNCNIPELDNPFSCGNAIQHLASVEHWKRLKSFMWKYGGGMDRVDLFRICEADYAKWEKKCRTLKTEAAKAESIGPVAGPPKNIHNELHADSVNSLQKVDIDSCDFFISNGVVPLHSYTNERTQTLCSVSSIPDVGPSSRTIPGSMQRQHAQNSKENMDNTHCSTYHARECSSYGDLCDGAVNSGVRAANGENTSSDRMNLTRISSTSKEGLEENVHSGAPPPWFDATNGNQLNDVLKTGEKNLFSHKDRKSTKLNPKRIGAAWAERRKVELELEKRGELVKYSYDANWLPNFGRVWQSGPRKESRKEFQMESKASPKTDEPTETVVTLQPYIGKRKLRETRV</sequence>
<dbReference type="EMBL" id="CACSLK010027752">
    <property type="protein sequence ID" value="CAA0828531.1"/>
    <property type="molecule type" value="Genomic_DNA"/>
</dbReference>
<dbReference type="PANTHER" id="PTHR31198:SF1">
    <property type="entry name" value="CENTROSOMAL AT-AC SPLICING FACTOR"/>
    <property type="match status" value="1"/>
</dbReference>
<dbReference type="Pfam" id="PF14968">
    <property type="entry name" value="CCDC84"/>
    <property type="match status" value="1"/>
</dbReference>
<keyword evidence="3" id="KW-1185">Reference proteome</keyword>